<reference evidence="1" key="1">
    <citation type="journal article" date="2020" name="mSystems">
        <title>Genome- and Community-Level Interaction Insights into Carbon Utilization and Element Cycling Functions of Hydrothermarchaeota in Hydrothermal Sediment.</title>
        <authorList>
            <person name="Zhou Z."/>
            <person name="Liu Y."/>
            <person name="Xu W."/>
            <person name="Pan J."/>
            <person name="Luo Z.H."/>
            <person name="Li M."/>
        </authorList>
    </citation>
    <scope>NUCLEOTIDE SEQUENCE [LARGE SCALE GENOMIC DNA]</scope>
    <source>
        <strain evidence="1">SpSt-374</strain>
    </source>
</reference>
<name>A0A7C3VNK4_9CYAN</name>
<dbReference type="AlphaFoldDB" id="A0A7C3VNK4"/>
<protein>
    <submittedName>
        <fullName evidence="1">Uncharacterized protein</fullName>
    </submittedName>
</protein>
<organism evidence="1">
    <name type="scientific">Planktothricoides sp. SpSt-374</name>
    <dbReference type="NCBI Taxonomy" id="2282167"/>
    <lineage>
        <taxon>Bacteria</taxon>
        <taxon>Bacillati</taxon>
        <taxon>Cyanobacteriota</taxon>
        <taxon>Cyanophyceae</taxon>
        <taxon>Oscillatoriophycideae</taxon>
        <taxon>Oscillatoriales</taxon>
        <taxon>Oscillatoriaceae</taxon>
        <taxon>Planktothricoides</taxon>
    </lineage>
</organism>
<dbReference type="EMBL" id="DSPX01000081">
    <property type="protein sequence ID" value="HGG00630.1"/>
    <property type="molecule type" value="Genomic_DNA"/>
</dbReference>
<accession>A0A7C3VNK4</accession>
<gene>
    <name evidence="1" type="ORF">ENR15_08250</name>
</gene>
<sequence>MTTKKLTLEISESLWQELDFLATATDQSLESLAVNCILHQLPRVEKQVRELDELLEKVTPDNVHGEIGIEDVASYVG</sequence>
<proteinExistence type="predicted"/>
<evidence type="ECO:0000313" key="1">
    <source>
        <dbReference type="EMBL" id="HGG00630.1"/>
    </source>
</evidence>
<comment type="caution">
    <text evidence="1">The sequence shown here is derived from an EMBL/GenBank/DDBJ whole genome shotgun (WGS) entry which is preliminary data.</text>
</comment>